<name>A0A0F9LZ10_9ZZZZ</name>
<organism evidence="2">
    <name type="scientific">marine sediment metagenome</name>
    <dbReference type="NCBI Taxonomy" id="412755"/>
    <lineage>
        <taxon>unclassified sequences</taxon>
        <taxon>metagenomes</taxon>
        <taxon>ecological metagenomes</taxon>
    </lineage>
</organism>
<feature type="region of interest" description="Disordered" evidence="1">
    <location>
        <begin position="7"/>
        <end position="29"/>
    </location>
</feature>
<evidence type="ECO:0000256" key="1">
    <source>
        <dbReference type="SAM" id="MobiDB-lite"/>
    </source>
</evidence>
<dbReference type="AlphaFoldDB" id="A0A0F9LZ10"/>
<dbReference type="EMBL" id="LAZR01005589">
    <property type="protein sequence ID" value="KKM98683.1"/>
    <property type="molecule type" value="Genomic_DNA"/>
</dbReference>
<evidence type="ECO:0000313" key="2">
    <source>
        <dbReference type="EMBL" id="KKM98683.1"/>
    </source>
</evidence>
<protein>
    <submittedName>
        <fullName evidence="2">Uncharacterized protein</fullName>
    </submittedName>
</protein>
<sequence length="29" mass="3336">MIYPILEYDEADSIGEIPDSYEEGEDGER</sequence>
<proteinExistence type="predicted"/>
<comment type="caution">
    <text evidence="2">The sequence shown here is derived from an EMBL/GenBank/DDBJ whole genome shotgun (WGS) entry which is preliminary data.</text>
</comment>
<reference evidence="2" key="1">
    <citation type="journal article" date="2015" name="Nature">
        <title>Complex archaea that bridge the gap between prokaryotes and eukaryotes.</title>
        <authorList>
            <person name="Spang A."/>
            <person name="Saw J.H."/>
            <person name="Jorgensen S.L."/>
            <person name="Zaremba-Niedzwiedzka K."/>
            <person name="Martijn J."/>
            <person name="Lind A.E."/>
            <person name="van Eijk R."/>
            <person name="Schleper C."/>
            <person name="Guy L."/>
            <person name="Ettema T.J."/>
        </authorList>
    </citation>
    <scope>NUCLEOTIDE SEQUENCE</scope>
</reference>
<gene>
    <name evidence="2" type="ORF">LCGC14_1155290</name>
</gene>
<accession>A0A0F9LZ10</accession>